<dbReference type="AlphaFoldDB" id="A0A917VXQ1"/>
<evidence type="ECO:0000259" key="1">
    <source>
        <dbReference type="Pfam" id="PF12697"/>
    </source>
</evidence>
<dbReference type="RefSeq" id="WP_058856408.1">
    <property type="nucleotide sequence ID" value="NZ_BMMH01000013.1"/>
</dbReference>
<dbReference type="PANTHER" id="PTHR37017:SF11">
    <property type="entry name" value="ESTERASE_LIPASE_THIOESTERASE DOMAIN-CONTAINING PROTEIN"/>
    <property type="match status" value="1"/>
</dbReference>
<dbReference type="PANTHER" id="PTHR37017">
    <property type="entry name" value="AB HYDROLASE-1 DOMAIN-CONTAINING PROTEIN-RELATED"/>
    <property type="match status" value="1"/>
</dbReference>
<dbReference type="Pfam" id="PF12697">
    <property type="entry name" value="Abhydrolase_6"/>
    <property type="match status" value="1"/>
</dbReference>
<reference evidence="2" key="2">
    <citation type="submission" date="2020-09" db="EMBL/GenBank/DDBJ databases">
        <authorList>
            <person name="Sun Q."/>
            <person name="Zhou Y."/>
        </authorList>
    </citation>
    <scope>NUCLEOTIDE SEQUENCE</scope>
    <source>
        <strain evidence="2">CGMCC 4.3508</strain>
    </source>
</reference>
<feature type="domain" description="AB hydrolase-1" evidence="1">
    <location>
        <begin position="5"/>
        <end position="180"/>
    </location>
</feature>
<dbReference type="InterPro" id="IPR000073">
    <property type="entry name" value="AB_hydrolase_1"/>
</dbReference>
<dbReference type="Proteomes" id="UP000638263">
    <property type="component" value="Unassembled WGS sequence"/>
</dbReference>
<gene>
    <name evidence="2" type="ORF">GCM10011588_52760</name>
</gene>
<dbReference type="Gene3D" id="3.40.50.1820">
    <property type="entry name" value="alpha/beta hydrolase"/>
    <property type="match status" value="1"/>
</dbReference>
<dbReference type="InterPro" id="IPR052897">
    <property type="entry name" value="Sec-Metab_Biosynth_Hydrolase"/>
</dbReference>
<name>A0A917VXQ1_9NOCA</name>
<accession>A0A917VXQ1</accession>
<dbReference type="InterPro" id="IPR029058">
    <property type="entry name" value="AB_hydrolase_fold"/>
</dbReference>
<dbReference type="EMBL" id="BMMH01000013">
    <property type="protein sequence ID" value="GGL31442.1"/>
    <property type="molecule type" value="Genomic_DNA"/>
</dbReference>
<comment type="caution">
    <text evidence="2">The sequence shown here is derived from an EMBL/GenBank/DDBJ whole genome shotgun (WGS) entry which is preliminary data.</text>
</comment>
<proteinExistence type="predicted"/>
<sequence length="225" mass="24471">MSTALLIPGSFEGEWVYEEVAERLGSDGHQVFPVTLSGLESDPGARRPGPVNLDDHIADVVSFVTEQGLDDLVVCAHSYGGMVLRGVCAALPERCRGAIYVDAFLPEPGESCWMLLNDLLREGFGALSAADGRALLPPPGADPRSAPHPVASLLQASRAGDPAPWIQHAYIYASAWRGTPFAETYERLSADPAWETYSIFTDHEIMRSNPEILADLLHKIMVNWD</sequence>
<evidence type="ECO:0000313" key="3">
    <source>
        <dbReference type="Proteomes" id="UP000638263"/>
    </source>
</evidence>
<keyword evidence="3" id="KW-1185">Reference proteome</keyword>
<reference evidence="2" key="1">
    <citation type="journal article" date="2014" name="Int. J. Syst. Evol. Microbiol.">
        <title>Complete genome sequence of Corynebacterium casei LMG S-19264T (=DSM 44701T), isolated from a smear-ripened cheese.</title>
        <authorList>
            <consortium name="US DOE Joint Genome Institute (JGI-PGF)"/>
            <person name="Walter F."/>
            <person name="Albersmeier A."/>
            <person name="Kalinowski J."/>
            <person name="Ruckert C."/>
        </authorList>
    </citation>
    <scope>NUCLEOTIDE SEQUENCE</scope>
    <source>
        <strain evidence="2">CGMCC 4.3508</strain>
    </source>
</reference>
<dbReference type="SUPFAM" id="SSF53474">
    <property type="entry name" value="alpha/beta-Hydrolases"/>
    <property type="match status" value="1"/>
</dbReference>
<evidence type="ECO:0000313" key="2">
    <source>
        <dbReference type="EMBL" id="GGL31442.1"/>
    </source>
</evidence>
<organism evidence="2 3">
    <name type="scientific">Nocardia jinanensis</name>
    <dbReference type="NCBI Taxonomy" id="382504"/>
    <lineage>
        <taxon>Bacteria</taxon>
        <taxon>Bacillati</taxon>
        <taxon>Actinomycetota</taxon>
        <taxon>Actinomycetes</taxon>
        <taxon>Mycobacteriales</taxon>
        <taxon>Nocardiaceae</taxon>
        <taxon>Nocardia</taxon>
    </lineage>
</organism>
<dbReference type="GO" id="GO:0003824">
    <property type="term" value="F:catalytic activity"/>
    <property type="evidence" value="ECO:0007669"/>
    <property type="project" value="UniProtKB-ARBA"/>
</dbReference>
<protein>
    <recommendedName>
        <fullName evidence="1">AB hydrolase-1 domain-containing protein</fullName>
    </recommendedName>
</protein>